<accession>A0A6D0SRL4</accession>
<organism evidence="2">
    <name type="scientific">Escherichia coli</name>
    <dbReference type="NCBI Taxonomy" id="562"/>
    <lineage>
        <taxon>Bacteria</taxon>
        <taxon>Pseudomonadati</taxon>
        <taxon>Pseudomonadota</taxon>
        <taxon>Gammaproteobacteria</taxon>
        <taxon>Enterobacterales</taxon>
        <taxon>Enterobacteriaceae</taxon>
        <taxon>Escherichia</taxon>
    </lineage>
</organism>
<protein>
    <submittedName>
        <fullName evidence="2">Glycosyltransferase</fullName>
    </submittedName>
</protein>
<gene>
    <name evidence="2" type="ORF">HJQ60_004668</name>
</gene>
<dbReference type="RefSeq" id="WP_053295894.1">
    <property type="nucleotide sequence ID" value="NZ_BGXZ01000001.1"/>
</dbReference>
<dbReference type="InterPro" id="IPR007833">
    <property type="entry name" value="Capsule_polysaccharide_synth"/>
</dbReference>
<reference evidence="2" key="1">
    <citation type="journal article" date="2018" name="Genome Biol.">
        <title>SKESA: strategic k-mer extension for scrupulous assemblies.</title>
        <authorList>
            <person name="Souvorov A."/>
            <person name="Agarwala R."/>
            <person name="Lipman D.J."/>
        </authorList>
    </citation>
    <scope>NUCLEOTIDE SEQUENCE [LARGE SCALE GENOMIC DNA]</scope>
    <source>
        <strain evidence="2">AMC_487</strain>
    </source>
</reference>
<dbReference type="Gene3D" id="3.40.50.2000">
    <property type="entry name" value="Glycogen Phosphorylase B"/>
    <property type="match status" value="2"/>
</dbReference>
<keyword evidence="1 2" id="KW-0808">Transferase</keyword>
<dbReference type="Pfam" id="PF13692">
    <property type="entry name" value="Glyco_trans_1_4"/>
    <property type="match status" value="1"/>
</dbReference>
<dbReference type="Proteomes" id="UP000845800">
    <property type="component" value="Unassembled WGS sequence"/>
</dbReference>
<dbReference type="GO" id="GO:0009103">
    <property type="term" value="P:lipopolysaccharide biosynthetic process"/>
    <property type="evidence" value="ECO:0007669"/>
    <property type="project" value="TreeGrafter"/>
</dbReference>
<evidence type="ECO:0000256" key="1">
    <source>
        <dbReference type="ARBA" id="ARBA00022679"/>
    </source>
</evidence>
<sequence length="970" mass="111709">MKNILIVTPEIPYPAFKGNQNRIHQTIKLLESLNCKISLAILNSNQKERKSIDVKKDVLKAYKLSDVIVKRHPKFSKDNVFSALKKIDESLFGTDRICTQETCPYTFKKVVRKYIKTKSPDYVIVNYLKISDVIPRGYKGKTIVDTHDFATEIMKGALKIKPNDRFDLAKFEKSERKCINKFDTVIAINPNEEKEFKRRFGIKNTVFIPGFHNVKTCVNRDSKHKYDILFVGSSSPFNIEGFMKFNANVIPQLSKLLGKMPLIAVAGDVSNCAAIKKIKGNHINRLGRVPDLSECYNSAKVVICPILNGAGMKIKSVEALSYGKAMVTTTLGCDGINIKNGVHAIIADQWHDFTSALYDILTHNEKRIQLEENALQLAKDEYSFESVAIKWREILELPRDNICIKQENSIRKTPVNESKTPSRKKALIFGMDARLLMDINLHIAMELRRQGVFSEIVKVESAHKNFFMQHDFITHSLKEMFTKKNRDLAEEWYRENHELPIAKMSYRGVNIGVDILTHKRMFPEHYEKDKFSKSIKYCILLIETLLNLCEKIRPDFLVSWNGNGPHMIFIPKIVAKIIDVPVLFVERGLLPSTYLVDYQGVNFKSYLAGSYIDIPPNNKFHFADNYIKNFSDANETIVNTNDLIISDKQRIFQKLKIKNKGFILFCEQIEGDSNIIINSPKFKKMRQVINELMPVAKKLGFSLVIRPHPENKKRQIDYPAGCIINSDINLHSLLKASEFNVVINSTVGLESLILNKLTFVLGNSIYTGKGFTYDVRSGEEIISLYREFAHQSDDEKYEKELKFKSFLIYLLCNYLVHYKDSSYDEITYDIFENILIRLGFEYRLKTNPKQTKACQYLVGEKNKINFISGDVAIINTVNSKTKLYYTGVDRPSFSISKIFEVYPQLNVNSPVWSCKPNKIESFLKSKEKNEKNRIFIIIMENSSEYLSDIKGWMKKNNLKAIFLDEYFTVQ</sequence>
<dbReference type="Pfam" id="PF05159">
    <property type="entry name" value="Capsule_synth"/>
    <property type="match status" value="1"/>
</dbReference>
<dbReference type="AlphaFoldDB" id="A0A6D0SRL4"/>
<dbReference type="PANTHER" id="PTHR46401">
    <property type="entry name" value="GLYCOSYLTRANSFERASE WBBK-RELATED"/>
    <property type="match status" value="1"/>
</dbReference>
<name>A0A6D0SRL4_ECOLX</name>
<proteinExistence type="predicted"/>
<comment type="caution">
    <text evidence="2">The sequence shown here is derived from an EMBL/GenBank/DDBJ whole genome shotgun (WGS) entry which is preliminary data.</text>
</comment>
<dbReference type="GO" id="GO:0016757">
    <property type="term" value="F:glycosyltransferase activity"/>
    <property type="evidence" value="ECO:0007669"/>
    <property type="project" value="TreeGrafter"/>
</dbReference>
<dbReference type="CDD" id="cd03801">
    <property type="entry name" value="GT4_PimA-like"/>
    <property type="match status" value="1"/>
</dbReference>
<dbReference type="GO" id="GO:0015774">
    <property type="term" value="P:polysaccharide transport"/>
    <property type="evidence" value="ECO:0007669"/>
    <property type="project" value="InterPro"/>
</dbReference>
<evidence type="ECO:0000313" key="2">
    <source>
        <dbReference type="EMBL" id="HAI5334600.1"/>
    </source>
</evidence>
<dbReference type="SUPFAM" id="SSF53756">
    <property type="entry name" value="UDP-Glycosyltransferase/glycogen phosphorylase"/>
    <property type="match status" value="2"/>
</dbReference>
<dbReference type="PANTHER" id="PTHR46401:SF2">
    <property type="entry name" value="GLYCOSYLTRANSFERASE WBBK-RELATED"/>
    <property type="match status" value="1"/>
</dbReference>
<reference evidence="2" key="2">
    <citation type="submission" date="2020-03" db="EMBL/GenBank/DDBJ databases">
        <authorList>
            <consortium name="NCBI Pathogen Detection Project"/>
        </authorList>
    </citation>
    <scope>NUCLEOTIDE SEQUENCE</scope>
    <source>
        <strain evidence="2">AMC_487</strain>
    </source>
</reference>
<dbReference type="EMBL" id="DABERK010000035">
    <property type="protein sequence ID" value="HAI5334600.1"/>
    <property type="molecule type" value="Genomic_DNA"/>
</dbReference>